<dbReference type="PROSITE" id="PS51498">
    <property type="entry name" value="MABP"/>
    <property type="match status" value="1"/>
</dbReference>
<dbReference type="Gene3D" id="3.60.21.10">
    <property type="match status" value="1"/>
</dbReference>
<dbReference type="AlphaFoldDB" id="A0A8H7VI50"/>
<dbReference type="InterPro" id="IPR023341">
    <property type="entry name" value="MABP"/>
</dbReference>
<dbReference type="Pfam" id="PF00149">
    <property type="entry name" value="Metallophos"/>
    <property type="match status" value="1"/>
</dbReference>
<dbReference type="Proteomes" id="UP000646827">
    <property type="component" value="Unassembled WGS sequence"/>
</dbReference>
<dbReference type="PANTHER" id="PTHR32440:SF0">
    <property type="entry name" value="PHOSPHATASE DCR2-RELATED"/>
    <property type="match status" value="1"/>
</dbReference>
<feature type="domain" description="MABP" evidence="1">
    <location>
        <begin position="87"/>
        <end position="279"/>
    </location>
</feature>
<dbReference type="CDD" id="cd07383">
    <property type="entry name" value="MPP_Dcr2"/>
    <property type="match status" value="1"/>
</dbReference>
<organism evidence="2 3">
    <name type="scientific">Circinella minor</name>
    <dbReference type="NCBI Taxonomy" id="1195481"/>
    <lineage>
        <taxon>Eukaryota</taxon>
        <taxon>Fungi</taxon>
        <taxon>Fungi incertae sedis</taxon>
        <taxon>Mucoromycota</taxon>
        <taxon>Mucoromycotina</taxon>
        <taxon>Mucoromycetes</taxon>
        <taxon>Mucorales</taxon>
        <taxon>Lichtheimiaceae</taxon>
        <taxon>Circinella</taxon>
    </lineage>
</organism>
<dbReference type="SUPFAM" id="SSF56300">
    <property type="entry name" value="Metallo-dependent phosphatases"/>
    <property type="match status" value="1"/>
</dbReference>
<gene>
    <name evidence="2" type="ORF">INT45_008588</name>
</gene>
<dbReference type="InterPro" id="IPR004843">
    <property type="entry name" value="Calcineurin-like_PHP"/>
</dbReference>
<comment type="caution">
    <text evidence="2">The sequence shown here is derived from an EMBL/GenBank/DDBJ whole genome shotgun (WGS) entry which is preliminary data.</text>
</comment>
<name>A0A8H7VI50_9FUNG</name>
<evidence type="ECO:0000313" key="3">
    <source>
        <dbReference type="Proteomes" id="UP000646827"/>
    </source>
</evidence>
<dbReference type="GO" id="GO:0005737">
    <property type="term" value="C:cytoplasm"/>
    <property type="evidence" value="ECO:0007669"/>
    <property type="project" value="TreeGrafter"/>
</dbReference>
<dbReference type="EMBL" id="JAEPRB010000165">
    <property type="protein sequence ID" value="KAG2219757.1"/>
    <property type="molecule type" value="Genomic_DNA"/>
</dbReference>
<proteinExistence type="predicted"/>
<dbReference type="GO" id="GO:0004721">
    <property type="term" value="F:phosphoprotein phosphatase activity"/>
    <property type="evidence" value="ECO:0007669"/>
    <property type="project" value="TreeGrafter"/>
</dbReference>
<dbReference type="Gene3D" id="2.100.10.50">
    <property type="match status" value="2"/>
</dbReference>
<keyword evidence="3" id="KW-1185">Reference proteome</keyword>
<dbReference type="PANTHER" id="PTHR32440">
    <property type="entry name" value="PHOSPHATASE DCR2-RELATED-RELATED"/>
    <property type="match status" value="1"/>
</dbReference>
<dbReference type="InterPro" id="IPR029052">
    <property type="entry name" value="Metallo-depent_PP-like"/>
</dbReference>
<reference evidence="2 3" key="1">
    <citation type="submission" date="2020-12" db="EMBL/GenBank/DDBJ databases">
        <title>Metabolic potential, ecology and presence of endohyphal bacteria is reflected in genomic diversity of Mucoromycotina.</title>
        <authorList>
            <person name="Muszewska A."/>
            <person name="Okrasinska A."/>
            <person name="Steczkiewicz K."/>
            <person name="Drgas O."/>
            <person name="Orlowska M."/>
            <person name="Perlinska-Lenart U."/>
            <person name="Aleksandrzak-Piekarczyk T."/>
            <person name="Szatraj K."/>
            <person name="Zielenkiewicz U."/>
            <person name="Pilsyk S."/>
            <person name="Malc E."/>
            <person name="Mieczkowski P."/>
            <person name="Kruszewska J.S."/>
            <person name="Biernat P."/>
            <person name="Pawlowska J."/>
        </authorList>
    </citation>
    <scope>NUCLEOTIDE SEQUENCE [LARGE SCALE GENOMIC DNA]</scope>
    <source>
        <strain evidence="2 3">CBS 142.35</strain>
    </source>
</reference>
<accession>A0A8H7VI50</accession>
<dbReference type="OrthoDB" id="783096at2759"/>
<sequence length="668" mass="75340">MRSKTKSTTIFSRRRDDYLLSLRLLLLLSLLSTTVTCYVTDLKLAICDNKQFACPHNPGYQRIPIDLNVGTSLPKSVYLDLKDDPTSDPITDIKIVKQSDEQQALFDNTKSWTRLDGNLNEGGTDDTNLTLYYTKDLEISKNPITSIIVKTGSHPVVSPDYVRIPINLNQGVGGESIYMFHSQAGSKDPITAITAKGCLTDDCYIDGWNRVEKDVNEGVIIGTRVYLFYQRIRGQPPVTDVVVILNDQSTPEGYHKVDVDLNQLTIRGASIHLWYQVKENPTNEDLENFIQELAIEYGHPSITPFGWTRIPVDLNSDKDGKSDFGEPTFLFYRRGYPELPSIPPLGFNDKGSFKILQLADLHFTNKEGKCRDIPTSNMECHGDNTTIEQIVRLLDLEKPDLVVFSGDNINGEDVSDARAATFKFADPVIQRKIPWAAVFGNHDDENDLSREELLTTMSQMPYSLTQRGPLHVSGVGNYLLKILSNSTQEGEHLFTIYFLDSGAYTNDTKKEYDFIKQDQLDWLQTMSTSFSNNKYGTQKPNAMAFFHIPIWEYHEEQGGPNPRLGDKRESISSPKEGAAKVFESFKAAGDIKVTGCGHDHVNDYCLDRDGIFLCYGGGLGLNGYGASHLGWPRRARIWEVSDWGETIQTWKRLHDDSLTMIDFQTIYL</sequence>
<evidence type="ECO:0000313" key="2">
    <source>
        <dbReference type="EMBL" id="KAG2219757.1"/>
    </source>
</evidence>
<evidence type="ECO:0000259" key="1">
    <source>
        <dbReference type="PROSITE" id="PS51498"/>
    </source>
</evidence>
<protein>
    <recommendedName>
        <fullName evidence="1">MABP domain-containing protein</fullName>
    </recommendedName>
</protein>